<dbReference type="Proteomes" id="UP000253099">
    <property type="component" value="Unassembled WGS sequence"/>
</dbReference>
<dbReference type="InterPro" id="IPR025101">
    <property type="entry name" value="DUF4012"/>
</dbReference>
<keyword evidence="1" id="KW-0472">Membrane</keyword>
<keyword evidence="1" id="KW-0812">Transmembrane</keyword>
<reference evidence="2 3" key="1">
    <citation type="submission" date="2018-06" db="EMBL/GenBank/DDBJ databases">
        <title>Genomic insight into two independent archaeal endosymbiosis events.</title>
        <authorList>
            <person name="Lind A.E."/>
            <person name="Lewis W.H."/>
            <person name="Spang A."/>
            <person name="Guy L."/>
            <person name="Embley M.T."/>
            <person name="Ettema T.J.G."/>
        </authorList>
    </citation>
    <scope>NUCLEOTIDE SEQUENCE [LARGE SCALE GENOMIC DNA]</scope>
    <source>
        <strain evidence="2">NOE</strain>
    </source>
</reference>
<evidence type="ECO:0000256" key="1">
    <source>
        <dbReference type="SAM" id="Phobius"/>
    </source>
</evidence>
<feature type="transmembrane region" description="Helical" evidence="1">
    <location>
        <begin position="7"/>
        <end position="27"/>
    </location>
</feature>
<keyword evidence="1" id="KW-1133">Transmembrane helix</keyword>
<dbReference type="EMBL" id="NIZT01000005">
    <property type="protein sequence ID" value="RBQ24350.1"/>
    <property type="molecule type" value="Genomic_DNA"/>
</dbReference>
<proteinExistence type="predicted"/>
<comment type="caution">
    <text evidence="2">The sequence shown here is derived from an EMBL/GenBank/DDBJ whole genome shotgun (WGS) entry which is preliminary data.</text>
</comment>
<accession>A0A366MF98</accession>
<gene>
    <name evidence="2" type="ORF">ALNOE001_02750</name>
</gene>
<protein>
    <recommendedName>
        <fullName evidence="4">DUF4012 domain-containing protein</fullName>
    </recommendedName>
</protein>
<sequence>MEKKNKLIIAIMIVAAVGMLAIVWGTFLTGPDLTQGDRMILVLAVDETEERPGLGAVDMAFVVHMKNGNIAKYSPIYPGGLRHPSEPEPAEAGGGGKLLLHDSLWYEDTEKGMKHAKEIVEAKVNVNIDGVVAVNTKGLNAVISSAGPVKINGTETKISALDLVRENDQLHGGGMTRGEGVMALAKALSQAANNEGIRNKMVQTALDQYSKGNILMIPQGSFTSLMASKSLGSLL</sequence>
<dbReference type="Pfam" id="PF13196">
    <property type="entry name" value="DUF4012"/>
    <property type="match status" value="1"/>
</dbReference>
<keyword evidence="3" id="KW-1185">Reference proteome</keyword>
<name>A0A366MF98_9EURY</name>
<dbReference type="AlphaFoldDB" id="A0A366MF98"/>
<organism evidence="2 3">
    <name type="scientific">Candidatus Methanobinarius endosymbioticus</name>
    <dbReference type="NCBI Taxonomy" id="2006182"/>
    <lineage>
        <taxon>Archaea</taxon>
        <taxon>Methanobacteriati</taxon>
        <taxon>Methanobacteriota</taxon>
        <taxon>Methanomada group</taxon>
        <taxon>Methanobacteria</taxon>
        <taxon>Methanobacteriales</taxon>
        <taxon>Methanobacteriaceae</taxon>
        <taxon>Candidatus Methanobinarius</taxon>
    </lineage>
</organism>
<evidence type="ECO:0000313" key="3">
    <source>
        <dbReference type="Proteomes" id="UP000253099"/>
    </source>
</evidence>
<evidence type="ECO:0008006" key="4">
    <source>
        <dbReference type="Google" id="ProtNLM"/>
    </source>
</evidence>
<evidence type="ECO:0000313" key="2">
    <source>
        <dbReference type="EMBL" id="RBQ24350.1"/>
    </source>
</evidence>